<gene>
    <name evidence="1" type="ORF">ACFFJ8_18725</name>
</gene>
<evidence type="ECO:0000313" key="1">
    <source>
        <dbReference type="EMBL" id="MFC0393400.1"/>
    </source>
</evidence>
<evidence type="ECO:0000313" key="2">
    <source>
        <dbReference type="Proteomes" id="UP001589818"/>
    </source>
</evidence>
<dbReference type="RefSeq" id="WP_204821538.1">
    <property type="nucleotide sequence ID" value="NZ_JANHOF010000014.1"/>
</dbReference>
<dbReference type="CDD" id="cd10924">
    <property type="entry name" value="CE4_COG4878"/>
    <property type="match status" value="1"/>
</dbReference>
<dbReference type="SUPFAM" id="SSF88713">
    <property type="entry name" value="Glycoside hydrolase/deacetylase"/>
    <property type="match status" value="1"/>
</dbReference>
<dbReference type="EMBL" id="JBHLVF010000033">
    <property type="protein sequence ID" value="MFC0393400.1"/>
    <property type="molecule type" value="Genomic_DNA"/>
</dbReference>
<dbReference type="Gene3D" id="3.20.20.370">
    <property type="entry name" value="Glycoside hydrolase/deacetylase"/>
    <property type="match status" value="1"/>
</dbReference>
<dbReference type="Proteomes" id="UP001589818">
    <property type="component" value="Unassembled WGS sequence"/>
</dbReference>
<keyword evidence="2" id="KW-1185">Reference proteome</keyword>
<dbReference type="Pfam" id="PF09960">
    <property type="entry name" value="DUF2194"/>
    <property type="match status" value="1"/>
</dbReference>
<dbReference type="InterPro" id="IPR011330">
    <property type="entry name" value="Glyco_hydro/deAcase_b/a-brl"/>
</dbReference>
<organism evidence="1 2">
    <name type="scientific">Paenibacillus mendelii</name>
    <dbReference type="NCBI Taxonomy" id="206163"/>
    <lineage>
        <taxon>Bacteria</taxon>
        <taxon>Bacillati</taxon>
        <taxon>Bacillota</taxon>
        <taxon>Bacilli</taxon>
        <taxon>Bacillales</taxon>
        <taxon>Paenibacillaceae</taxon>
        <taxon>Paenibacillus</taxon>
    </lineage>
</organism>
<name>A0ABV6JEU4_9BACL</name>
<dbReference type="InterPro" id="IPR018695">
    <property type="entry name" value="DUF2194"/>
</dbReference>
<comment type="caution">
    <text evidence="1">The sequence shown here is derived from an EMBL/GenBank/DDBJ whole genome shotgun (WGS) entry which is preliminary data.</text>
</comment>
<protein>
    <submittedName>
        <fullName evidence="1">DUF2194 domain-containing protein</fullName>
    </submittedName>
</protein>
<sequence length="611" mass="69570">MNKDIRFTRNVYVILIAILLLAIVIQVARSQYVLKFKQNSDLLEQRDLLLTAAEQVDKSFITDASYCLIYSSENEYSRLLKSNAQHMLQYMQKPVHEVNIADEAFNPQGCSTVVVALDVLPAKLDMDRLVDYVDNGGYVLFMSSVEVNDQYNLLYRKLGITSFGSTFLTTGIKLTSNLLIGEGNLVMKDDFITNSSNPVELDSSAQLLAETNEGTPLIWRHSYGQGAFMVFNGTMLQEKINRGIFAGAVSLLEPDFIYPIFNSKLFYIDDFPSPIKKGIEPSIYEVYQRDVPSFFKDIWWPDMLKASKNHGIKYTTGLIQTYHDDVEPPFQYPIDEDRYGLITFGREVIKSGGEIGLHGYNHQSLQMSKKVADSFGYNAWANLTNMEKSIKEAVIFTGRSFPSYKLMSYIPPSNVISKEGRQALKAAWPDLTVISSLYGEDGEGLAYVQEYEIAEDGVLEMPRVTSGYFERAYDHWSEANTITSLGVFSHFIHPDDVLDEERSNFMTWDELYKQFSQKLERLQQTYPWLREMTSTEAALDMGRTLISSVSWKKDKDSITGEIHNFQGHDLYYILRTERKIKKQVNCSVKKIDIDTFLVTAHESKFAIGLGG</sequence>
<accession>A0ABV6JEU4</accession>
<reference evidence="1 2" key="1">
    <citation type="submission" date="2024-09" db="EMBL/GenBank/DDBJ databases">
        <authorList>
            <person name="Sun Q."/>
            <person name="Mori K."/>
        </authorList>
    </citation>
    <scope>NUCLEOTIDE SEQUENCE [LARGE SCALE GENOMIC DNA]</scope>
    <source>
        <strain evidence="1 2">CCM 4839</strain>
    </source>
</reference>
<proteinExistence type="predicted"/>